<name>A0AAV7RSG0_PLEWA</name>
<accession>A0AAV7RSG0</accession>
<dbReference type="Proteomes" id="UP001066276">
    <property type="component" value="Chromosome 5"/>
</dbReference>
<organism evidence="1 2">
    <name type="scientific">Pleurodeles waltl</name>
    <name type="common">Iberian ribbed newt</name>
    <dbReference type="NCBI Taxonomy" id="8319"/>
    <lineage>
        <taxon>Eukaryota</taxon>
        <taxon>Metazoa</taxon>
        <taxon>Chordata</taxon>
        <taxon>Craniata</taxon>
        <taxon>Vertebrata</taxon>
        <taxon>Euteleostomi</taxon>
        <taxon>Amphibia</taxon>
        <taxon>Batrachia</taxon>
        <taxon>Caudata</taxon>
        <taxon>Salamandroidea</taxon>
        <taxon>Salamandridae</taxon>
        <taxon>Pleurodelinae</taxon>
        <taxon>Pleurodeles</taxon>
    </lineage>
</organism>
<evidence type="ECO:0000313" key="1">
    <source>
        <dbReference type="EMBL" id="KAJ1155229.1"/>
    </source>
</evidence>
<dbReference type="EMBL" id="JANPWB010000009">
    <property type="protein sequence ID" value="KAJ1155229.1"/>
    <property type="molecule type" value="Genomic_DNA"/>
</dbReference>
<protein>
    <submittedName>
        <fullName evidence="1">Uncharacterized protein</fullName>
    </submittedName>
</protein>
<dbReference type="AlphaFoldDB" id="A0AAV7RSG0"/>
<comment type="caution">
    <text evidence="1">The sequence shown here is derived from an EMBL/GenBank/DDBJ whole genome shotgun (WGS) entry which is preliminary data.</text>
</comment>
<gene>
    <name evidence="1" type="ORF">NDU88_007964</name>
</gene>
<proteinExistence type="predicted"/>
<reference evidence="1" key="1">
    <citation type="journal article" date="2022" name="bioRxiv">
        <title>Sequencing and chromosome-scale assembly of the giantPleurodeles waltlgenome.</title>
        <authorList>
            <person name="Brown T."/>
            <person name="Elewa A."/>
            <person name="Iarovenko S."/>
            <person name="Subramanian E."/>
            <person name="Araus A.J."/>
            <person name="Petzold A."/>
            <person name="Susuki M."/>
            <person name="Suzuki K.-i.T."/>
            <person name="Hayashi T."/>
            <person name="Toyoda A."/>
            <person name="Oliveira C."/>
            <person name="Osipova E."/>
            <person name="Leigh N.D."/>
            <person name="Simon A."/>
            <person name="Yun M.H."/>
        </authorList>
    </citation>
    <scope>NUCLEOTIDE SEQUENCE</scope>
    <source>
        <strain evidence="1">20211129_DDA</strain>
        <tissue evidence="1">Liver</tissue>
    </source>
</reference>
<keyword evidence="2" id="KW-1185">Reference proteome</keyword>
<sequence>MMRRTFLLQTVAEQLATVKLVRPKLLLWLAKMENDNSEPDKPKSRKPHRVFSERTFTRALQKFKALVKEIAAQHIAQREQDAESEVSSQGTEVFILRVAGVVWRTGS</sequence>
<evidence type="ECO:0000313" key="2">
    <source>
        <dbReference type="Proteomes" id="UP001066276"/>
    </source>
</evidence>